<evidence type="ECO:0000313" key="2">
    <source>
        <dbReference type="EMBL" id="KAF9630100.1"/>
    </source>
</evidence>
<dbReference type="PANTHER" id="PTHR37544:SF3">
    <property type="entry name" value="SPRAY"/>
    <property type="match status" value="1"/>
</dbReference>
<reference evidence="2" key="1">
    <citation type="submission" date="2016-08" db="EMBL/GenBank/DDBJ databases">
        <authorList>
            <person name="Yan J."/>
        </authorList>
    </citation>
    <scope>NUCLEOTIDE SEQUENCE</scope>
    <source>
        <strain evidence="2">CSS-01s</strain>
    </source>
</reference>
<dbReference type="Proteomes" id="UP000627934">
    <property type="component" value="Unassembled WGS sequence"/>
</dbReference>
<proteinExistence type="predicted"/>
<dbReference type="PANTHER" id="PTHR37544">
    <property type="entry name" value="SPRAY-RELATED"/>
    <property type="match status" value="1"/>
</dbReference>
<sequence>MPWPPTSPKAPKLTSSFTFSYGILFLDALIATTSMQQIGIGGYAPVYLVEDLQDNTFTFRDPSQGLNMDFMTYSMYAMAGKDPTALLDASLLQNLTQTTFSIFFRHYVSNNLSMTTGGSAYQPINASLPEGVVPPWNFTTKNFTDPTPLPVSNTGRTAMAEVHTRIELLEINAAAVWLSVVILVWLIATTIVVAVMQRGYLKNLDRDIECVGDVLVLVAGSERLLSLARKRQLGELEDLEQIRTKLGWFEDGSGQQRWGIEVVQRE</sequence>
<gene>
    <name evidence="2" type="ORF">BFW01_g281</name>
</gene>
<evidence type="ECO:0000256" key="1">
    <source>
        <dbReference type="SAM" id="Phobius"/>
    </source>
</evidence>
<organism evidence="2 3">
    <name type="scientific">Lasiodiplodia theobromae</name>
    <dbReference type="NCBI Taxonomy" id="45133"/>
    <lineage>
        <taxon>Eukaryota</taxon>
        <taxon>Fungi</taxon>
        <taxon>Dikarya</taxon>
        <taxon>Ascomycota</taxon>
        <taxon>Pezizomycotina</taxon>
        <taxon>Dothideomycetes</taxon>
        <taxon>Dothideomycetes incertae sedis</taxon>
        <taxon>Botryosphaeriales</taxon>
        <taxon>Botryosphaeriaceae</taxon>
        <taxon>Lasiodiplodia</taxon>
    </lineage>
</organism>
<reference evidence="2" key="2">
    <citation type="journal article" date="2018" name="DNA Res.">
        <title>Comparative genome and transcriptome analyses reveal adaptations to opportunistic infections in woody plant degrading pathogens of Botryosphaeriaceae.</title>
        <authorList>
            <person name="Yan J.Y."/>
            <person name="Zhao W.S."/>
            <person name="Chen Z."/>
            <person name="Xing Q.K."/>
            <person name="Zhang W."/>
            <person name="Chethana K.W.T."/>
            <person name="Xue M.F."/>
            <person name="Xu J.P."/>
            <person name="Phillips A.J.L."/>
            <person name="Wang Y."/>
            <person name="Liu J.H."/>
            <person name="Liu M."/>
            <person name="Zhou Y."/>
            <person name="Jayawardena R.S."/>
            <person name="Manawasinghe I.S."/>
            <person name="Huang J.B."/>
            <person name="Qiao G.H."/>
            <person name="Fu C.Y."/>
            <person name="Guo F.F."/>
            <person name="Dissanayake A.J."/>
            <person name="Peng Y.L."/>
            <person name="Hyde K.D."/>
            <person name="Li X.H."/>
        </authorList>
    </citation>
    <scope>NUCLEOTIDE SEQUENCE</scope>
    <source>
        <strain evidence="2">CSS-01s</strain>
    </source>
</reference>
<feature type="transmembrane region" description="Helical" evidence="1">
    <location>
        <begin position="174"/>
        <end position="196"/>
    </location>
</feature>
<name>A0A8H7IRE1_9PEZI</name>
<keyword evidence="1" id="KW-1133">Transmembrane helix</keyword>
<evidence type="ECO:0000313" key="3">
    <source>
        <dbReference type="Proteomes" id="UP000627934"/>
    </source>
</evidence>
<dbReference type="AlphaFoldDB" id="A0A8H7IRE1"/>
<keyword evidence="1" id="KW-0472">Membrane</keyword>
<keyword evidence="1" id="KW-0812">Transmembrane</keyword>
<protein>
    <submittedName>
        <fullName evidence="2">Uncharacterized protein</fullName>
    </submittedName>
</protein>
<dbReference type="EMBL" id="MDYX01000037">
    <property type="protein sequence ID" value="KAF9630100.1"/>
    <property type="molecule type" value="Genomic_DNA"/>
</dbReference>
<accession>A0A8H7IRE1</accession>
<comment type="caution">
    <text evidence="2">The sequence shown here is derived from an EMBL/GenBank/DDBJ whole genome shotgun (WGS) entry which is preliminary data.</text>
</comment>